<dbReference type="Proteomes" id="UP001157440">
    <property type="component" value="Unassembled WGS sequence"/>
</dbReference>
<evidence type="ECO:0000313" key="2">
    <source>
        <dbReference type="EMBL" id="GLS70344.1"/>
    </source>
</evidence>
<gene>
    <name evidence="2" type="ORF">GCM10007890_23570</name>
</gene>
<keyword evidence="3" id="KW-1185">Reference proteome</keyword>
<proteinExistence type="predicted"/>
<organism evidence="2 3">
    <name type="scientific">Methylobacterium tardum</name>
    <dbReference type="NCBI Taxonomy" id="374432"/>
    <lineage>
        <taxon>Bacteria</taxon>
        <taxon>Pseudomonadati</taxon>
        <taxon>Pseudomonadota</taxon>
        <taxon>Alphaproteobacteria</taxon>
        <taxon>Hyphomicrobiales</taxon>
        <taxon>Methylobacteriaceae</taxon>
        <taxon>Methylobacterium</taxon>
    </lineage>
</organism>
<feature type="compositionally biased region" description="Low complexity" evidence="1">
    <location>
        <begin position="102"/>
        <end position="120"/>
    </location>
</feature>
<evidence type="ECO:0000313" key="3">
    <source>
        <dbReference type="Proteomes" id="UP001157440"/>
    </source>
</evidence>
<protein>
    <submittedName>
        <fullName evidence="2">Uncharacterized protein</fullName>
    </submittedName>
</protein>
<accession>A0AA37WRR3</accession>
<dbReference type="RefSeq" id="WP_238197156.1">
    <property type="nucleotide sequence ID" value="NZ_BPQZ01000016.1"/>
</dbReference>
<sequence>MRALLTGGIKAILGIAALSTAAHWTLRVQRESPTPIPVAASFPDPVATGSIEPRHVERAAAVAPLPVAAPSPVAAARAASGLDQSHLAALIAGATPPKPKVAKAATKTASAEKTASADKTASAERAPARR</sequence>
<reference evidence="3" key="1">
    <citation type="journal article" date="2019" name="Int. J. Syst. Evol. Microbiol.">
        <title>The Global Catalogue of Microorganisms (GCM) 10K type strain sequencing project: providing services to taxonomists for standard genome sequencing and annotation.</title>
        <authorList>
            <consortium name="The Broad Institute Genomics Platform"/>
            <consortium name="The Broad Institute Genome Sequencing Center for Infectious Disease"/>
            <person name="Wu L."/>
            <person name="Ma J."/>
        </authorList>
    </citation>
    <scope>NUCLEOTIDE SEQUENCE [LARGE SCALE GENOMIC DNA]</scope>
    <source>
        <strain evidence="3">NBRC 103632</strain>
    </source>
</reference>
<feature type="region of interest" description="Disordered" evidence="1">
    <location>
        <begin position="93"/>
        <end position="130"/>
    </location>
</feature>
<dbReference type="EMBL" id="BSPL01000014">
    <property type="protein sequence ID" value="GLS70344.1"/>
    <property type="molecule type" value="Genomic_DNA"/>
</dbReference>
<name>A0AA37WRR3_9HYPH</name>
<dbReference type="AlphaFoldDB" id="A0AA37WRR3"/>
<comment type="caution">
    <text evidence="2">The sequence shown here is derived from an EMBL/GenBank/DDBJ whole genome shotgun (WGS) entry which is preliminary data.</text>
</comment>
<evidence type="ECO:0000256" key="1">
    <source>
        <dbReference type="SAM" id="MobiDB-lite"/>
    </source>
</evidence>